<dbReference type="Proteomes" id="UP000077266">
    <property type="component" value="Unassembled WGS sequence"/>
</dbReference>
<protein>
    <recommendedName>
        <fullName evidence="3">Reverse transcriptase zinc-binding domain-containing protein</fullName>
    </recommendedName>
</protein>
<keyword evidence="2" id="KW-1185">Reference proteome</keyword>
<accession>A0A165N459</accession>
<dbReference type="OrthoDB" id="2802125at2759"/>
<name>A0A165N459_EXIGL</name>
<reference evidence="1 2" key="1">
    <citation type="journal article" date="2016" name="Mol. Biol. Evol.">
        <title>Comparative Genomics of Early-Diverging Mushroom-Forming Fungi Provides Insights into the Origins of Lignocellulose Decay Capabilities.</title>
        <authorList>
            <person name="Nagy L.G."/>
            <person name="Riley R."/>
            <person name="Tritt A."/>
            <person name="Adam C."/>
            <person name="Daum C."/>
            <person name="Floudas D."/>
            <person name="Sun H."/>
            <person name="Yadav J.S."/>
            <person name="Pangilinan J."/>
            <person name="Larsson K.H."/>
            <person name="Matsuura K."/>
            <person name="Barry K."/>
            <person name="Labutti K."/>
            <person name="Kuo R."/>
            <person name="Ohm R.A."/>
            <person name="Bhattacharya S.S."/>
            <person name="Shirouzu T."/>
            <person name="Yoshinaga Y."/>
            <person name="Martin F.M."/>
            <person name="Grigoriev I.V."/>
            <person name="Hibbett D.S."/>
        </authorList>
    </citation>
    <scope>NUCLEOTIDE SEQUENCE [LARGE SCALE GENOMIC DNA]</scope>
    <source>
        <strain evidence="1 2">HHB12029</strain>
    </source>
</reference>
<sequence>SGWLSDLRSNLLKINVLLPRELSSSSVAKCMADLKSAMQTALRNEVDSSPKLELLQRRVEFSAKGRTESPVLLFRSYLRIQEWALRQALTRLLVSDHRLSIEILRRAPEPIPREERLCRFCVAAVEEPIHALFECECSLDLVTLRRNFWE</sequence>
<feature type="non-terminal residue" evidence="1">
    <location>
        <position position="150"/>
    </location>
</feature>
<evidence type="ECO:0000313" key="2">
    <source>
        <dbReference type="Proteomes" id="UP000077266"/>
    </source>
</evidence>
<organism evidence="1 2">
    <name type="scientific">Exidia glandulosa HHB12029</name>
    <dbReference type="NCBI Taxonomy" id="1314781"/>
    <lineage>
        <taxon>Eukaryota</taxon>
        <taxon>Fungi</taxon>
        <taxon>Dikarya</taxon>
        <taxon>Basidiomycota</taxon>
        <taxon>Agaricomycotina</taxon>
        <taxon>Agaricomycetes</taxon>
        <taxon>Auriculariales</taxon>
        <taxon>Exidiaceae</taxon>
        <taxon>Exidia</taxon>
    </lineage>
</organism>
<dbReference type="InParanoid" id="A0A165N459"/>
<evidence type="ECO:0008006" key="3">
    <source>
        <dbReference type="Google" id="ProtNLM"/>
    </source>
</evidence>
<feature type="non-terminal residue" evidence="1">
    <location>
        <position position="1"/>
    </location>
</feature>
<dbReference type="AlphaFoldDB" id="A0A165N459"/>
<dbReference type="EMBL" id="KV425903">
    <property type="protein sequence ID" value="KZW00179.1"/>
    <property type="molecule type" value="Genomic_DNA"/>
</dbReference>
<gene>
    <name evidence="1" type="ORF">EXIGLDRAFT_570871</name>
</gene>
<proteinExistence type="predicted"/>
<evidence type="ECO:0000313" key="1">
    <source>
        <dbReference type="EMBL" id="KZW00179.1"/>
    </source>
</evidence>